<dbReference type="AlphaFoldDB" id="A0A8H4IS38"/>
<feature type="region of interest" description="Disordered" evidence="1">
    <location>
        <begin position="1"/>
        <end position="21"/>
    </location>
</feature>
<dbReference type="Gene3D" id="2.60.120.620">
    <property type="entry name" value="q2cbj1_9rhob like domain"/>
    <property type="match status" value="1"/>
</dbReference>
<proteinExistence type="predicted"/>
<name>A0A8H4IS38_9PEZI</name>
<dbReference type="OrthoDB" id="2328924at2759"/>
<dbReference type="SUPFAM" id="SSF51197">
    <property type="entry name" value="Clavaminate synthase-like"/>
    <property type="match status" value="1"/>
</dbReference>
<gene>
    <name evidence="2" type="ORF">GTA08_BOTSDO06048</name>
</gene>
<keyword evidence="2" id="KW-0223">Dioxygenase</keyword>
<dbReference type="Pfam" id="PF05721">
    <property type="entry name" value="PhyH"/>
    <property type="match status" value="1"/>
</dbReference>
<accession>A0A8H4IS38</accession>
<keyword evidence="2" id="KW-0560">Oxidoreductase</keyword>
<keyword evidence="3" id="KW-1185">Reference proteome</keyword>
<sequence length="334" mass="37449">MSHAASPERDPSWPGVDLYVNDGPLKSTEVAPLKQSSPDEPIEDLRRKYEEDGYVFLKGLLPRNDVLKCREQYFEMLAPSGVLKLGTKPVEGIFDEKKDKANYPGLGAGSNNGTGRPGAETTDLFVDLALKAHYEAWYCEDFVQHPVLHNLVSKFTGWNERTMGLRRSLLRNNTPGNKAIGVHYDQIFLRCGEPDSVTAWVPIGDVDVQGGGLIYLENSNILGQQIEDKFTEKAKASGLSEEEEAKYAFNQNMMSTGFLAEGPAGLGREYKRRWLVTGYEAGDLVLHKPHMIHASTINHDPQNKIRVGTDLRFVDSSRPYDQRWTNHYTFDDGV</sequence>
<organism evidence="2 3">
    <name type="scientific">Botryosphaeria dothidea</name>
    <dbReference type="NCBI Taxonomy" id="55169"/>
    <lineage>
        <taxon>Eukaryota</taxon>
        <taxon>Fungi</taxon>
        <taxon>Dikarya</taxon>
        <taxon>Ascomycota</taxon>
        <taxon>Pezizomycotina</taxon>
        <taxon>Dothideomycetes</taxon>
        <taxon>Dothideomycetes incertae sedis</taxon>
        <taxon>Botryosphaeriales</taxon>
        <taxon>Botryosphaeriaceae</taxon>
        <taxon>Botryosphaeria</taxon>
    </lineage>
</organism>
<dbReference type="PANTHER" id="PTHR40128:SF1">
    <property type="entry name" value="PHYTANOYL-COA HYDROXYLASE"/>
    <property type="match status" value="1"/>
</dbReference>
<evidence type="ECO:0000256" key="1">
    <source>
        <dbReference type="SAM" id="MobiDB-lite"/>
    </source>
</evidence>
<reference evidence="2" key="1">
    <citation type="submission" date="2020-04" db="EMBL/GenBank/DDBJ databases">
        <title>Genome Assembly and Annotation of Botryosphaeria dothidea sdau 11-99, a Latent Pathogen of Apple Fruit Ring Rot in China.</title>
        <authorList>
            <person name="Yu C."/>
            <person name="Diao Y."/>
            <person name="Lu Q."/>
            <person name="Zhao J."/>
            <person name="Cui S."/>
            <person name="Peng C."/>
            <person name="He B."/>
            <person name="Liu H."/>
        </authorList>
    </citation>
    <scope>NUCLEOTIDE SEQUENCE [LARGE SCALE GENOMIC DNA]</scope>
    <source>
        <strain evidence="2">Sdau11-99</strain>
    </source>
</reference>
<evidence type="ECO:0000313" key="2">
    <source>
        <dbReference type="EMBL" id="KAF4306456.1"/>
    </source>
</evidence>
<dbReference type="InterPro" id="IPR008775">
    <property type="entry name" value="Phytyl_CoA_dOase-like"/>
</dbReference>
<feature type="compositionally biased region" description="Basic and acidic residues" evidence="1">
    <location>
        <begin position="1"/>
        <end position="11"/>
    </location>
</feature>
<dbReference type="EMBL" id="WWBZ02000033">
    <property type="protein sequence ID" value="KAF4306456.1"/>
    <property type="molecule type" value="Genomic_DNA"/>
</dbReference>
<evidence type="ECO:0000313" key="3">
    <source>
        <dbReference type="Proteomes" id="UP000572817"/>
    </source>
</evidence>
<dbReference type="GO" id="GO:0051213">
    <property type="term" value="F:dioxygenase activity"/>
    <property type="evidence" value="ECO:0007669"/>
    <property type="project" value="UniProtKB-KW"/>
</dbReference>
<protein>
    <submittedName>
        <fullName evidence="2">Phytanoyl- dioxygenase protein</fullName>
    </submittedName>
</protein>
<dbReference type="Proteomes" id="UP000572817">
    <property type="component" value="Unassembled WGS sequence"/>
</dbReference>
<dbReference type="PANTHER" id="PTHR40128">
    <property type="entry name" value="EXPRESSED PROTEIN"/>
    <property type="match status" value="1"/>
</dbReference>
<comment type="caution">
    <text evidence="2">The sequence shown here is derived from an EMBL/GenBank/DDBJ whole genome shotgun (WGS) entry which is preliminary data.</text>
</comment>